<proteinExistence type="inferred from homology"/>
<name>A0A6P0CAP2_9RHOB</name>
<comment type="similarity">
    <text evidence="1 3 4">Belongs to the ArsC family.</text>
</comment>
<organism evidence="5 6">
    <name type="scientific">Sulfitobacter sediminilitoris</name>
    <dbReference type="NCBI Taxonomy" id="2698830"/>
    <lineage>
        <taxon>Bacteria</taxon>
        <taxon>Pseudomonadati</taxon>
        <taxon>Pseudomonadota</taxon>
        <taxon>Alphaproteobacteria</taxon>
        <taxon>Rhodobacterales</taxon>
        <taxon>Roseobacteraceae</taxon>
        <taxon>Sulfitobacter</taxon>
    </lineage>
</organism>
<evidence type="ECO:0000256" key="3">
    <source>
        <dbReference type="PROSITE-ProRule" id="PRU01282"/>
    </source>
</evidence>
<sequence length="114" mass="12567">MITLWHNPRCSKSRQALALLEEAGAEITVRRYLEDAPNRTEIEAVRAAMGTPPVIDMMRAGEKIIKELGLTKTSDEDALIAAMAAHPILIERPVAICGDRAVIGRPPERVRDLL</sequence>
<dbReference type="PANTHER" id="PTHR30041">
    <property type="entry name" value="ARSENATE REDUCTASE"/>
    <property type="match status" value="1"/>
</dbReference>
<dbReference type="Gene3D" id="3.40.30.10">
    <property type="entry name" value="Glutaredoxin"/>
    <property type="match status" value="1"/>
</dbReference>
<dbReference type="GO" id="GO:0008794">
    <property type="term" value="F:arsenate reductase (glutaredoxin) activity"/>
    <property type="evidence" value="ECO:0007669"/>
    <property type="project" value="UniProtKB-UniRule"/>
</dbReference>
<evidence type="ECO:0000313" key="6">
    <source>
        <dbReference type="Proteomes" id="UP000468591"/>
    </source>
</evidence>
<dbReference type="Proteomes" id="UP000468591">
    <property type="component" value="Unassembled WGS sequence"/>
</dbReference>
<evidence type="ECO:0000313" key="5">
    <source>
        <dbReference type="EMBL" id="NEK22420.1"/>
    </source>
</evidence>
<evidence type="ECO:0000256" key="4">
    <source>
        <dbReference type="RuleBase" id="RU362029"/>
    </source>
</evidence>
<dbReference type="EMBL" id="JAABNT010000004">
    <property type="protein sequence ID" value="NEK22420.1"/>
    <property type="molecule type" value="Genomic_DNA"/>
</dbReference>
<dbReference type="Pfam" id="PF03960">
    <property type="entry name" value="ArsC"/>
    <property type="match status" value="1"/>
</dbReference>
<dbReference type="InterPro" id="IPR036249">
    <property type="entry name" value="Thioredoxin-like_sf"/>
</dbReference>
<dbReference type="CDD" id="cd03034">
    <property type="entry name" value="ArsC_ArsC"/>
    <property type="match status" value="1"/>
</dbReference>
<evidence type="ECO:0000256" key="2">
    <source>
        <dbReference type="ARBA" id="ARBA00023002"/>
    </source>
</evidence>
<gene>
    <name evidence="5" type="primary">arsC</name>
    <name evidence="5" type="ORF">GV827_08405</name>
</gene>
<protein>
    <recommendedName>
        <fullName evidence="4">Arsenate reductase</fullName>
        <ecNumber evidence="4">1.20.4.1</ecNumber>
    </recommendedName>
</protein>
<dbReference type="RefSeq" id="WP_164353346.1">
    <property type="nucleotide sequence ID" value="NZ_JAABNT010000004.1"/>
</dbReference>
<reference evidence="5 6" key="1">
    <citation type="submission" date="2020-01" db="EMBL/GenBank/DDBJ databases">
        <title>Sulfitobacter sediminilitoris sp. nov., isolated from a tidal flat.</title>
        <authorList>
            <person name="Park S."/>
            <person name="Yoon J.-H."/>
        </authorList>
    </citation>
    <scope>NUCLEOTIDE SEQUENCE [LARGE SCALE GENOMIC DNA]</scope>
    <source>
        <strain evidence="5 6">JBTF-M27</strain>
    </source>
</reference>
<dbReference type="PANTHER" id="PTHR30041:SF4">
    <property type="entry name" value="ARSENATE REDUCTASE"/>
    <property type="match status" value="1"/>
</dbReference>
<evidence type="ECO:0000256" key="1">
    <source>
        <dbReference type="ARBA" id="ARBA00007198"/>
    </source>
</evidence>
<dbReference type="AlphaFoldDB" id="A0A6P0CAP2"/>
<dbReference type="InterPro" id="IPR006659">
    <property type="entry name" value="Arsenate_reductase"/>
</dbReference>
<dbReference type="NCBIfam" id="TIGR00014">
    <property type="entry name" value="arsC"/>
    <property type="match status" value="1"/>
</dbReference>
<comment type="catalytic activity">
    <reaction evidence="4">
        <text>[glutaredoxin]-dithiol + arsenate + glutathione + H(+) = glutathionyl-S-S-[glutaredoxin] + arsenite + H2O</text>
        <dbReference type="Rhea" id="RHEA:22016"/>
        <dbReference type="Rhea" id="RHEA-COMP:10729"/>
        <dbReference type="Rhea" id="RHEA-COMP:17668"/>
        <dbReference type="ChEBI" id="CHEBI:15377"/>
        <dbReference type="ChEBI" id="CHEBI:15378"/>
        <dbReference type="ChEBI" id="CHEBI:29242"/>
        <dbReference type="ChEBI" id="CHEBI:29950"/>
        <dbReference type="ChEBI" id="CHEBI:48597"/>
        <dbReference type="ChEBI" id="CHEBI:57925"/>
        <dbReference type="ChEBI" id="CHEBI:146199"/>
        <dbReference type="EC" id="1.20.4.1"/>
    </reaction>
</comment>
<dbReference type="EC" id="1.20.4.1" evidence="4"/>
<dbReference type="PROSITE" id="PS51353">
    <property type="entry name" value="ARSC"/>
    <property type="match status" value="1"/>
</dbReference>
<dbReference type="SUPFAM" id="SSF52833">
    <property type="entry name" value="Thioredoxin-like"/>
    <property type="match status" value="1"/>
</dbReference>
<keyword evidence="2 4" id="KW-0560">Oxidoreductase</keyword>
<keyword evidence="6" id="KW-1185">Reference proteome</keyword>
<dbReference type="InterPro" id="IPR006660">
    <property type="entry name" value="Arsenate_reductase-like"/>
</dbReference>
<accession>A0A6P0CAP2</accession>
<comment type="caution">
    <text evidence="5">The sequence shown here is derived from an EMBL/GenBank/DDBJ whole genome shotgun (WGS) entry which is preliminary data.</text>
</comment>